<sequence length="84" mass="9456">NINQQISLSQPEKSQMLLNRFGHFYINNRGPAGGEKTISPGHLWVSHDRSALQIDMLLSNTGLLAAKKKKRGTDGWRPGWDRTN</sequence>
<evidence type="ECO:0000313" key="2">
    <source>
        <dbReference type="Proteomes" id="UP001469553"/>
    </source>
</evidence>
<reference evidence="1 2" key="1">
    <citation type="submission" date="2021-06" db="EMBL/GenBank/DDBJ databases">
        <authorList>
            <person name="Palmer J.M."/>
        </authorList>
    </citation>
    <scope>NUCLEOTIDE SEQUENCE [LARGE SCALE GENOMIC DNA]</scope>
    <source>
        <strain evidence="1 2">AS_MEX2019</strain>
        <tissue evidence="1">Muscle</tissue>
    </source>
</reference>
<gene>
    <name evidence="1" type="ORF">AMECASPLE_036798</name>
</gene>
<dbReference type="EMBL" id="JAHRIP010062392">
    <property type="protein sequence ID" value="MEQ2305343.1"/>
    <property type="molecule type" value="Genomic_DNA"/>
</dbReference>
<proteinExistence type="predicted"/>
<keyword evidence="2" id="KW-1185">Reference proteome</keyword>
<feature type="non-terminal residue" evidence="1">
    <location>
        <position position="1"/>
    </location>
</feature>
<accession>A0ABV0ZIZ1</accession>
<evidence type="ECO:0000313" key="1">
    <source>
        <dbReference type="EMBL" id="MEQ2305343.1"/>
    </source>
</evidence>
<organism evidence="1 2">
    <name type="scientific">Ameca splendens</name>
    <dbReference type="NCBI Taxonomy" id="208324"/>
    <lineage>
        <taxon>Eukaryota</taxon>
        <taxon>Metazoa</taxon>
        <taxon>Chordata</taxon>
        <taxon>Craniata</taxon>
        <taxon>Vertebrata</taxon>
        <taxon>Euteleostomi</taxon>
        <taxon>Actinopterygii</taxon>
        <taxon>Neopterygii</taxon>
        <taxon>Teleostei</taxon>
        <taxon>Neoteleostei</taxon>
        <taxon>Acanthomorphata</taxon>
        <taxon>Ovalentaria</taxon>
        <taxon>Atherinomorphae</taxon>
        <taxon>Cyprinodontiformes</taxon>
        <taxon>Goodeidae</taxon>
        <taxon>Ameca</taxon>
    </lineage>
</organism>
<dbReference type="Proteomes" id="UP001469553">
    <property type="component" value="Unassembled WGS sequence"/>
</dbReference>
<protein>
    <submittedName>
        <fullName evidence="1">Uncharacterized protein</fullName>
    </submittedName>
</protein>
<name>A0ABV0ZIZ1_9TELE</name>
<comment type="caution">
    <text evidence="1">The sequence shown here is derived from an EMBL/GenBank/DDBJ whole genome shotgun (WGS) entry which is preliminary data.</text>
</comment>